<evidence type="ECO:0008006" key="3">
    <source>
        <dbReference type="Google" id="ProtNLM"/>
    </source>
</evidence>
<organism evidence="1 2">
    <name type="scientific">Marine Group III euryarchaeote</name>
    <dbReference type="NCBI Taxonomy" id="2173149"/>
    <lineage>
        <taxon>Archaea</taxon>
        <taxon>Methanobacteriati</taxon>
        <taxon>Thermoplasmatota</taxon>
        <taxon>Thermoplasmata</taxon>
        <taxon>Candidatus Thermoprofundales</taxon>
    </lineage>
</organism>
<proteinExistence type="predicted"/>
<sequence>MAEESYLQKLKDAIQIGSIPVKTRMAVTWFRSIVERAKIGLAREVVPMTLKIDAAKQGTLTGRLIPGKLYFFMYNPKHKSTLPYYDLFPLVLPIQKFSDGFLGINFHYLYPKDRAILMDELKIFVNDRTLSDMARIRVSYNMLRGFTRFKRAKPCIKRYLTTYMKSQFIPVTPDEWGPALFLPVEQFRKRNKMAVWQESKETYTAIRQ</sequence>
<gene>
    <name evidence="1" type="ORF">EYQ70_03395</name>
</gene>
<dbReference type="AlphaFoldDB" id="A0A7J4GS42"/>
<evidence type="ECO:0000313" key="2">
    <source>
        <dbReference type="Proteomes" id="UP000585802"/>
    </source>
</evidence>
<evidence type="ECO:0000313" key="1">
    <source>
        <dbReference type="EMBL" id="HIF37435.1"/>
    </source>
</evidence>
<comment type="caution">
    <text evidence="1">The sequence shown here is derived from an EMBL/GenBank/DDBJ whole genome shotgun (WGS) entry which is preliminary data.</text>
</comment>
<name>A0A7J4GS42_9ARCH</name>
<dbReference type="EMBL" id="DUCX01000052">
    <property type="protein sequence ID" value="HIF37435.1"/>
    <property type="molecule type" value="Genomic_DNA"/>
</dbReference>
<dbReference type="Proteomes" id="UP000585802">
    <property type="component" value="Unassembled WGS sequence"/>
</dbReference>
<protein>
    <recommendedName>
        <fullName evidence="3">DNA end protector protein</fullName>
    </recommendedName>
</protein>
<accession>A0A7J4GS42</accession>
<reference evidence="2" key="1">
    <citation type="journal article" date="2019" name="bioRxiv">
        <title>Genome diversification in globally distributed novel marine Proteobacteria is linked to environmental adaptation.</title>
        <authorList>
            <person name="Zhou Z."/>
            <person name="Tran P.Q."/>
            <person name="Kieft K."/>
            <person name="Anantharaman K."/>
        </authorList>
    </citation>
    <scope>NUCLEOTIDE SEQUENCE [LARGE SCALE GENOMIC DNA]</scope>
</reference>